<evidence type="ECO:0008006" key="3">
    <source>
        <dbReference type="Google" id="ProtNLM"/>
    </source>
</evidence>
<sequence>MKKKFFKLLVKLNNRVLPKYSKKDPSRLTKFQQAIVGYRYWALINSL</sequence>
<reference evidence="1 2" key="1">
    <citation type="submission" date="2016-10" db="EMBL/GenBank/DDBJ databases">
        <authorList>
            <person name="de Groot N.N."/>
        </authorList>
    </citation>
    <scope>NUCLEOTIDE SEQUENCE [LARGE SCALE GENOMIC DNA]</scope>
    <source>
        <strain evidence="1 2">DSM 22900</strain>
    </source>
</reference>
<name>A0A1I1LME5_9SPHI</name>
<dbReference type="EMBL" id="FOLL01000022">
    <property type="protein sequence ID" value="SFC74221.1"/>
    <property type="molecule type" value="Genomic_DNA"/>
</dbReference>
<gene>
    <name evidence="1" type="ORF">SAMN05421747_12265</name>
</gene>
<protein>
    <recommendedName>
        <fullName evidence="3">SsrA-binding protein</fullName>
    </recommendedName>
</protein>
<evidence type="ECO:0000313" key="1">
    <source>
        <dbReference type="EMBL" id="SFC74221.1"/>
    </source>
</evidence>
<dbReference type="AlphaFoldDB" id="A0A1I1LME5"/>
<dbReference type="Proteomes" id="UP000199577">
    <property type="component" value="Unassembled WGS sequence"/>
</dbReference>
<proteinExistence type="predicted"/>
<keyword evidence="2" id="KW-1185">Reference proteome</keyword>
<evidence type="ECO:0000313" key="2">
    <source>
        <dbReference type="Proteomes" id="UP000199577"/>
    </source>
</evidence>
<organism evidence="1 2">
    <name type="scientific">Parapedobacter composti</name>
    <dbReference type="NCBI Taxonomy" id="623281"/>
    <lineage>
        <taxon>Bacteria</taxon>
        <taxon>Pseudomonadati</taxon>
        <taxon>Bacteroidota</taxon>
        <taxon>Sphingobacteriia</taxon>
        <taxon>Sphingobacteriales</taxon>
        <taxon>Sphingobacteriaceae</taxon>
        <taxon>Parapedobacter</taxon>
    </lineage>
</organism>
<dbReference type="RefSeq" id="WP_170845809.1">
    <property type="nucleotide sequence ID" value="NZ_FOLL01000022.1"/>
</dbReference>
<dbReference type="STRING" id="623281.SAMN05421747_12265"/>
<accession>A0A1I1LME5</accession>